<reference evidence="2" key="1">
    <citation type="submission" date="2014-03" db="EMBL/GenBank/DDBJ databases">
        <title>The Genome Sequence of Puccinia striiformis f. sp. tritici PST-78.</title>
        <authorList>
            <consortium name="The Broad Institute Genome Sequencing Platform"/>
            <person name="Cuomo C."/>
            <person name="Hulbert S."/>
            <person name="Chen X."/>
            <person name="Walker B."/>
            <person name="Young S.K."/>
            <person name="Zeng Q."/>
            <person name="Gargeya S."/>
            <person name="Fitzgerald M."/>
            <person name="Haas B."/>
            <person name="Abouelleil A."/>
            <person name="Alvarado L."/>
            <person name="Arachchi H.M."/>
            <person name="Berlin A.M."/>
            <person name="Chapman S.B."/>
            <person name="Goldberg J."/>
            <person name="Griggs A."/>
            <person name="Gujja S."/>
            <person name="Hansen M."/>
            <person name="Howarth C."/>
            <person name="Imamovic A."/>
            <person name="Larimer J."/>
            <person name="McCowan C."/>
            <person name="Montmayeur A."/>
            <person name="Murphy C."/>
            <person name="Neiman D."/>
            <person name="Pearson M."/>
            <person name="Priest M."/>
            <person name="Roberts A."/>
            <person name="Saif S."/>
            <person name="Shea T."/>
            <person name="Sisk P."/>
            <person name="Sykes S."/>
            <person name="Wortman J."/>
            <person name="Nusbaum C."/>
            <person name="Birren B."/>
        </authorList>
    </citation>
    <scope>NUCLEOTIDE SEQUENCE [LARGE SCALE GENOMIC DNA]</scope>
    <source>
        <strain evidence="2">race PST-78</strain>
    </source>
</reference>
<proteinExistence type="predicted"/>
<dbReference type="Proteomes" id="UP000054564">
    <property type="component" value="Unassembled WGS sequence"/>
</dbReference>
<gene>
    <name evidence="1" type="ORF">PSTG_10781</name>
</gene>
<sequence>MCKLPSIHKVPYCVMALGTKRYFPVDAAKEWGWPPDLFTCNNQYVALCCRGVRRASVTDLKDCLAADRIDGSGI</sequence>
<organism evidence="1 2">
    <name type="scientific">Puccinia striiformis f. sp. tritici PST-78</name>
    <dbReference type="NCBI Taxonomy" id="1165861"/>
    <lineage>
        <taxon>Eukaryota</taxon>
        <taxon>Fungi</taxon>
        <taxon>Dikarya</taxon>
        <taxon>Basidiomycota</taxon>
        <taxon>Pucciniomycotina</taxon>
        <taxon>Pucciniomycetes</taxon>
        <taxon>Pucciniales</taxon>
        <taxon>Pucciniaceae</taxon>
        <taxon>Puccinia</taxon>
    </lineage>
</organism>
<comment type="caution">
    <text evidence="1">The sequence shown here is derived from an EMBL/GenBank/DDBJ whole genome shotgun (WGS) entry which is preliminary data.</text>
</comment>
<name>A0A0L0V9A8_9BASI</name>
<accession>A0A0L0V9A8</accession>
<dbReference type="AlphaFoldDB" id="A0A0L0V9A8"/>
<protein>
    <submittedName>
        <fullName evidence="1">Uncharacterized protein</fullName>
    </submittedName>
</protein>
<evidence type="ECO:0000313" key="2">
    <source>
        <dbReference type="Proteomes" id="UP000054564"/>
    </source>
</evidence>
<keyword evidence="2" id="KW-1185">Reference proteome</keyword>
<evidence type="ECO:0000313" key="1">
    <source>
        <dbReference type="EMBL" id="KNE95863.1"/>
    </source>
</evidence>
<dbReference type="EMBL" id="AJIL01000090">
    <property type="protein sequence ID" value="KNE95863.1"/>
    <property type="molecule type" value="Genomic_DNA"/>
</dbReference>